<organism evidence="1 2">
    <name type="scientific">Photorhabdus khanii</name>
    <dbReference type="NCBI Taxonomy" id="1004150"/>
    <lineage>
        <taxon>Bacteria</taxon>
        <taxon>Pseudomonadati</taxon>
        <taxon>Pseudomonadota</taxon>
        <taxon>Gammaproteobacteria</taxon>
        <taxon>Enterobacterales</taxon>
        <taxon>Morganellaceae</taxon>
        <taxon>Photorhabdus</taxon>
    </lineage>
</organism>
<reference evidence="1 2" key="1">
    <citation type="journal article" date="2019" name="Nature">
        <title>A new antibiotic selectively kills Gram-negative pathogens.</title>
        <authorList>
            <person name="Imai Y."/>
            <person name="Meyer K.J."/>
            <person name="Iinishi A."/>
            <person name="Favre-Godal Q."/>
            <person name="Green R."/>
            <person name="Manuse S."/>
            <person name="Caboni M."/>
            <person name="Mori M."/>
            <person name="Niles S."/>
            <person name="Ghiglieri M."/>
            <person name="Honrao C."/>
            <person name="Ma X."/>
            <person name="Guo J.J."/>
            <person name="Makriyannis A."/>
            <person name="Linares-Otoya L."/>
            <person name="Boehringer N."/>
            <person name="Wuisan Z.G."/>
            <person name="Kaur H."/>
            <person name="Wu R."/>
            <person name="Mateus A."/>
            <person name="Typas A."/>
            <person name="Savitski M.M."/>
            <person name="Espinoza J.L."/>
            <person name="O'Rourke A."/>
            <person name="Nelson K.E."/>
            <person name="Hiller S."/>
            <person name="Noinaj N."/>
            <person name="Schaeberle T.F."/>
            <person name="D'Onofrio A."/>
            <person name="Lewis K."/>
        </authorList>
    </citation>
    <scope>NUCLEOTIDE SEQUENCE [LARGE SCALE GENOMIC DNA]</scope>
    <source>
        <strain evidence="1 2">HGB 1456</strain>
    </source>
</reference>
<name>A0A7C9KQU7_9GAMM</name>
<evidence type="ECO:0000313" key="1">
    <source>
        <dbReference type="EMBL" id="MQL47786.1"/>
    </source>
</evidence>
<comment type="caution">
    <text evidence="1">The sequence shown here is derived from an EMBL/GenBank/DDBJ whole genome shotgun (WGS) entry which is preliminary data.</text>
</comment>
<evidence type="ECO:0000313" key="2">
    <source>
        <dbReference type="Proteomes" id="UP000481739"/>
    </source>
</evidence>
<accession>A0A7C9KQU7</accession>
<proteinExistence type="predicted"/>
<gene>
    <name evidence="1" type="ORF">GEA64_07250</name>
</gene>
<dbReference type="AlphaFoldDB" id="A0A7C9KQU7"/>
<dbReference type="RefSeq" id="WP_152962424.1">
    <property type="nucleotide sequence ID" value="NZ_CAWOZU010000017.1"/>
</dbReference>
<dbReference type="EMBL" id="WHZZ01000002">
    <property type="protein sequence ID" value="MQL47786.1"/>
    <property type="molecule type" value="Genomic_DNA"/>
</dbReference>
<protein>
    <submittedName>
        <fullName evidence="1">Uncharacterized protein</fullName>
    </submittedName>
</protein>
<dbReference type="Proteomes" id="UP000481739">
    <property type="component" value="Unassembled WGS sequence"/>
</dbReference>
<sequence>MKTQILHFDLAQGHLRTQSSQLSLWVGEHNVPLQEHDESSLARAAADNPAIDMVLRYGSHGISHFAEIPEHYFLPHHVTLIKVVGDKSGPYRSSLPVLYHLSYHIPNAHLRRYAKRNIEKLAVNNMGVALPGKLSALGVNSQHLV</sequence>